<sequence>MNINRKVLEDADIYAACNGVYREQLQINRKYILENETKHEITRVRKGVKVEIDRDAGDLDKVFQCRGRFVSPDEMLELMKPGHLMIPIEEPKNSKRECKLPSSDLLKAVHYYVASRYTKPGDAENAGVRADRYVESMDETALLSMGLLLDSWMNEFVTEDVCRMYLQKVKEKKKFDAFLNVDEEDIDVSSDEVDDDDDE</sequence>
<reference evidence="1 2" key="1">
    <citation type="submission" date="2024-03" db="EMBL/GenBank/DDBJ databases">
        <authorList>
            <person name="Brejova B."/>
        </authorList>
    </citation>
    <scope>NUCLEOTIDE SEQUENCE [LARGE SCALE GENOMIC DNA]</scope>
    <source>
        <strain evidence="1 2">CBS 14171</strain>
    </source>
</reference>
<evidence type="ECO:0000313" key="1">
    <source>
        <dbReference type="EMBL" id="CAK9437341.1"/>
    </source>
</evidence>
<dbReference type="GeneID" id="92206915"/>
<organism evidence="1 2">
    <name type="scientific">Lodderomyces beijingensis</name>
    <dbReference type="NCBI Taxonomy" id="1775926"/>
    <lineage>
        <taxon>Eukaryota</taxon>
        <taxon>Fungi</taxon>
        <taxon>Dikarya</taxon>
        <taxon>Ascomycota</taxon>
        <taxon>Saccharomycotina</taxon>
        <taxon>Pichiomycetes</taxon>
        <taxon>Debaryomycetaceae</taxon>
        <taxon>Candida/Lodderomyces clade</taxon>
        <taxon>Lodderomyces</taxon>
    </lineage>
</organism>
<keyword evidence="2" id="KW-1185">Reference proteome</keyword>
<proteinExistence type="predicted"/>
<evidence type="ECO:0000313" key="2">
    <source>
        <dbReference type="Proteomes" id="UP001497383"/>
    </source>
</evidence>
<dbReference type="PANTHER" id="PTHR28054">
    <property type="entry name" value="RNA POLYMERASE I-SPECIFIC TRANSCRIPTION INITIATION FACTOR RRN10"/>
    <property type="match status" value="1"/>
</dbReference>
<dbReference type="EMBL" id="OZ022406">
    <property type="protein sequence ID" value="CAK9437341.1"/>
    <property type="molecule type" value="Genomic_DNA"/>
</dbReference>
<dbReference type="Pfam" id="PF05234">
    <property type="entry name" value="UAF_Rrn10"/>
    <property type="match status" value="1"/>
</dbReference>
<dbReference type="PANTHER" id="PTHR28054:SF1">
    <property type="entry name" value="RNA POLYMERASE I-SPECIFIC TRANSCRIPTION INITIATION FACTOR RRN10"/>
    <property type="match status" value="1"/>
</dbReference>
<name>A0ABP0ZH59_9ASCO</name>
<protein>
    <recommendedName>
        <fullName evidence="3">SKP1 component POZ domain-containing protein</fullName>
    </recommendedName>
</protein>
<accession>A0ABP0ZH59</accession>
<dbReference type="InterPro" id="IPR022793">
    <property type="entry name" value="Rrn10"/>
</dbReference>
<dbReference type="RefSeq" id="XP_066828657.1">
    <property type="nucleotide sequence ID" value="XM_066971638.1"/>
</dbReference>
<evidence type="ECO:0008006" key="3">
    <source>
        <dbReference type="Google" id="ProtNLM"/>
    </source>
</evidence>
<dbReference type="Proteomes" id="UP001497383">
    <property type="component" value="Chromosome 2"/>
</dbReference>
<gene>
    <name evidence="1" type="ORF">LODBEIA_P17190</name>
</gene>